<dbReference type="CDD" id="cd15831">
    <property type="entry name" value="BTAD"/>
    <property type="match status" value="1"/>
</dbReference>
<evidence type="ECO:0000259" key="7">
    <source>
        <dbReference type="SMART" id="SM01043"/>
    </source>
</evidence>
<evidence type="ECO:0000313" key="9">
    <source>
        <dbReference type="Proteomes" id="UP001595699"/>
    </source>
</evidence>
<dbReference type="PROSITE" id="PS50005">
    <property type="entry name" value="TPR"/>
    <property type="match status" value="1"/>
</dbReference>
<feature type="domain" description="OmpR/PhoB-type" evidence="6">
    <location>
        <begin position="17"/>
        <end position="93"/>
    </location>
</feature>
<evidence type="ECO:0000259" key="6">
    <source>
        <dbReference type="SMART" id="SM00862"/>
    </source>
</evidence>
<protein>
    <submittedName>
        <fullName evidence="8">BTAD domain-containing putative transcriptional regulator</fullName>
    </submittedName>
</protein>
<proteinExistence type="inferred from homology"/>
<organism evidence="8 9">
    <name type="scientific">Tenggerimyces flavus</name>
    <dbReference type="NCBI Taxonomy" id="1708749"/>
    <lineage>
        <taxon>Bacteria</taxon>
        <taxon>Bacillati</taxon>
        <taxon>Actinomycetota</taxon>
        <taxon>Actinomycetes</taxon>
        <taxon>Propionibacteriales</taxon>
        <taxon>Nocardioidaceae</taxon>
        <taxon>Tenggerimyces</taxon>
    </lineage>
</organism>
<sequence>MPVHYRLLGPVEVHAEGRPVHLGGARDAKLLAVLLVENDRIVTFDRVVAVLWDEDPPATVRQQVHNVVARLRRTLEAAGDPDVVRTDGPGYRLAVDGSQVDLAEFDRHLERAADPDQAVDALTEAIGLWRGPALAGLTGTVIEAMAARLNDRRVEAVERWADARLANGDLDGLADELRGWLVEHPLREHLRDQLMRVLYATGSKAAALQVYDDGRRFLAEELGLDPGPALADVHARILRDDPDLAVVGSAQSLRVPAELPPALATFTGRNAELGKLIEVLLTPTQAGPVVAAVNGLGGVGKSALAVQAAHQVKERFPDGQLYVDLHGATPGAVPLGAGDVLARFLRSLGVDDTRIPAEPQEAAARFRTLTAGRRLLVVLDDVADPAPLRVLLPADSGSTVLVTSRVAPAALDGVLQLPLGELPEAEAVALLGELAGPERVAAEPAAATEIARLCGGLPLALRIAGARLAVRPDRTLASYVALLADERRRLDAFTYADLDVRASCAVSHDALGPDGARLWELLGLLDLNDFGVRVAAALTNRPYDETAQDLDDLVDAQLLTGAGDRYRLHDLLRLYAREQAARLPAELRNAALRRVVHHYLATAREVLRQLVRDPSRRLAIGPASAELQAPAAQLPDEAALVDWMRAEAANLPLVARHAARLADDGPGLLAGLAAALGRTFSSQGFWAVLVEVNLIAIEAAGPETPPEWLARAHNDLGSAYSDLERYDRAEPELEAALAIYRQLGDVLGQAVALNNLGICCQQDGRLDQSVVRYQEVLAIYRGLGRTAGEATILNNLGNVHRSAGRLDEAIEDFQRSLAATSPDDDRDRGISLVNIGATHLAAGRAAVALRWLEDGTELLRRSGHSWLEALGRWHLGETHDALAQPAAARTAWRRSLDLLVETDSLTTAEADRVLAAPKPTRPAVLRDM</sequence>
<dbReference type="EMBL" id="JBHRZH010000022">
    <property type="protein sequence ID" value="MFC3764066.1"/>
    <property type="molecule type" value="Genomic_DNA"/>
</dbReference>
<dbReference type="SMART" id="SM00862">
    <property type="entry name" value="Trans_reg_C"/>
    <property type="match status" value="1"/>
</dbReference>
<dbReference type="SUPFAM" id="SSF48452">
    <property type="entry name" value="TPR-like"/>
    <property type="match status" value="2"/>
</dbReference>
<keyword evidence="3" id="KW-0238">DNA-binding</keyword>
<dbReference type="InterPro" id="IPR005158">
    <property type="entry name" value="BTAD"/>
</dbReference>
<dbReference type="InterPro" id="IPR019734">
    <property type="entry name" value="TPR_rpt"/>
</dbReference>
<dbReference type="PANTHER" id="PTHR35807:SF1">
    <property type="entry name" value="TRANSCRIPTIONAL REGULATOR REDD"/>
    <property type="match status" value="1"/>
</dbReference>
<dbReference type="PRINTS" id="PR00364">
    <property type="entry name" value="DISEASERSIST"/>
</dbReference>
<feature type="domain" description="Bacterial transcriptional activator" evidence="7">
    <location>
        <begin position="100"/>
        <end position="238"/>
    </location>
</feature>
<dbReference type="Pfam" id="PF00931">
    <property type="entry name" value="NB-ARC"/>
    <property type="match status" value="1"/>
</dbReference>
<dbReference type="Pfam" id="PF00486">
    <property type="entry name" value="Trans_reg_C"/>
    <property type="match status" value="1"/>
</dbReference>
<dbReference type="Pfam" id="PF03704">
    <property type="entry name" value="BTAD"/>
    <property type="match status" value="1"/>
</dbReference>
<dbReference type="InterPro" id="IPR011990">
    <property type="entry name" value="TPR-like_helical_dom_sf"/>
</dbReference>
<comment type="similarity">
    <text evidence="1">Belongs to the AfsR/DnrI/RedD regulatory family.</text>
</comment>
<dbReference type="Gene3D" id="1.25.40.10">
    <property type="entry name" value="Tetratricopeptide repeat domain"/>
    <property type="match status" value="2"/>
</dbReference>
<keyword evidence="4" id="KW-0804">Transcription</keyword>
<keyword evidence="9" id="KW-1185">Reference proteome</keyword>
<evidence type="ECO:0000256" key="1">
    <source>
        <dbReference type="ARBA" id="ARBA00005820"/>
    </source>
</evidence>
<accession>A0ABV7YFD9</accession>
<dbReference type="InterPro" id="IPR027417">
    <property type="entry name" value="P-loop_NTPase"/>
</dbReference>
<gene>
    <name evidence="8" type="ORF">ACFOUW_24745</name>
</gene>
<dbReference type="SMART" id="SM00028">
    <property type="entry name" value="TPR"/>
    <property type="match status" value="4"/>
</dbReference>
<evidence type="ECO:0000256" key="3">
    <source>
        <dbReference type="ARBA" id="ARBA00023125"/>
    </source>
</evidence>
<dbReference type="PANTHER" id="PTHR35807">
    <property type="entry name" value="TRANSCRIPTIONAL REGULATOR REDD-RELATED"/>
    <property type="match status" value="1"/>
</dbReference>
<dbReference type="Gene3D" id="3.40.50.300">
    <property type="entry name" value="P-loop containing nucleotide triphosphate hydrolases"/>
    <property type="match status" value="1"/>
</dbReference>
<dbReference type="InterPro" id="IPR016032">
    <property type="entry name" value="Sig_transdc_resp-reg_C-effctor"/>
</dbReference>
<dbReference type="Gene3D" id="1.10.10.10">
    <property type="entry name" value="Winged helix-like DNA-binding domain superfamily/Winged helix DNA-binding domain"/>
    <property type="match status" value="1"/>
</dbReference>
<dbReference type="Pfam" id="PF13424">
    <property type="entry name" value="TPR_12"/>
    <property type="match status" value="2"/>
</dbReference>
<comment type="caution">
    <text evidence="8">The sequence shown here is derived from an EMBL/GenBank/DDBJ whole genome shotgun (WGS) entry which is preliminary data.</text>
</comment>
<evidence type="ECO:0000256" key="2">
    <source>
        <dbReference type="ARBA" id="ARBA00023015"/>
    </source>
</evidence>
<dbReference type="SUPFAM" id="SSF46894">
    <property type="entry name" value="C-terminal effector domain of the bipartite response regulators"/>
    <property type="match status" value="1"/>
</dbReference>
<dbReference type="InterPro" id="IPR002182">
    <property type="entry name" value="NB-ARC"/>
</dbReference>
<feature type="repeat" description="TPR" evidence="5">
    <location>
        <begin position="790"/>
        <end position="823"/>
    </location>
</feature>
<keyword evidence="2" id="KW-0805">Transcription regulation</keyword>
<dbReference type="SMART" id="SM01043">
    <property type="entry name" value="BTAD"/>
    <property type="match status" value="1"/>
</dbReference>
<dbReference type="InterPro" id="IPR051677">
    <property type="entry name" value="AfsR-DnrI-RedD_regulator"/>
</dbReference>
<dbReference type="Proteomes" id="UP001595699">
    <property type="component" value="Unassembled WGS sequence"/>
</dbReference>
<evidence type="ECO:0000256" key="4">
    <source>
        <dbReference type="ARBA" id="ARBA00023163"/>
    </source>
</evidence>
<evidence type="ECO:0000313" key="8">
    <source>
        <dbReference type="EMBL" id="MFC3764066.1"/>
    </source>
</evidence>
<dbReference type="InterPro" id="IPR036388">
    <property type="entry name" value="WH-like_DNA-bd_sf"/>
</dbReference>
<dbReference type="RefSeq" id="WP_205116094.1">
    <property type="nucleotide sequence ID" value="NZ_JAFBCM010000001.1"/>
</dbReference>
<name>A0ABV7YFD9_9ACTN</name>
<evidence type="ECO:0000256" key="5">
    <source>
        <dbReference type="PROSITE-ProRule" id="PRU00339"/>
    </source>
</evidence>
<reference evidence="9" key="1">
    <citation type="journal article" date="2019" name="Int. J. Syst. Evol. Microbiol.">
        <title>The Global Catalogue of Microorganisms (GCM) 10K type strain sequencing project: providing services to taxonomists for standard genome sequencing and annotation.</title>
        <authorList>
            <consortium name="The Broad Institute Genomics Platform"/>
            <consortium name="The Broad Institute Genome Sequencing Center for Infectious Disease"/>
            <person name="Wu L."/>
            <person name="Ma J."/>
        </authorList>
    </citation>
    <scope>NUCLEOTIDE SEQUENCE [LARGE SCALE GENOMIC DNA]</scope>
    <source>
        <strain evidence="9">CGMCC 4.7241</strain>
    </source>
</reference>
<keyword evidence="5" id="KW-0802">TPR repeat</keyword>
<dbReference type="SUPFAM" id="SSF52540">
    <property type="entry name" value="P-loop containing nucleoside triphosphate hydrolases"/>
    <property type="match status" value="1"/>
</dbReference>
<dbReference type="InterPro" id="IPR001867">
    <property type="entry name" value="OmpR/PhoB-type_DNA-bd"/>
</dbReference>